<dbReference type="SMART" id="SM00642">
    <property type="entry name" value="Aamy"/>
    <property type="match status" value="1"/>
</dbReference>
<reference evidence="2" key="1">
    <citation type="submission" date="2020-04" db="EMBL/GenBank/DDBJ databases">
        <authorList>
            <person name="Zhang T."/>
        </authorList>
    </citation>
    <scope>NUCLEOTIDE SEQUENCE</scope>
    <source>
        <strain evidence="2">HKST-UBA01</strain>
    </source>
</reference>
<gene>
    <name evidence="2" type="ORF">KC571_04465</name>
</gene>
<dbReference type="AlphaFoldDB" id="A0A955LHL1"/>
<reference evidence="2" key="2">
    <citation type="journal article" date="2021" name="Microbiome">
        <title>Successional dynamics and alternative stable states in a saline activated sludge microbial community over 9 years.</title>
        <authorList>
            <person name="Wang Y."/>
            <person name="Ye J."/>
            <person name="Ju F."/>
            <person name="Liu L."/>
            <person name="Boyd J.A."/>
            <person name="Deng Y."/>
            <person name="Parks D.H."/>
            <person name="Jiang X."/>
            <person name="Yin X."/>
            <person name="Woodcroft B.J."/>
            <person name="Tyson G.W."/>
            <person name="Hugenholtz P."/>
            <person name="Polz M.F."/>
            <person name="Zhang T."/>
        </authorList>
    </citation>
    <scope>NUCLEOTIDE SEQUENCE</scope>
    <source>
        <strain evidence="2">HKST-UBA01</strain>
    </source>
</reference>
<evidence type="ECO:0000313" key="3">
    <source>
        <dbReference type="Proteomes" id="UP000701698"/>
    </source>
</evidence>
<organism evidence="2 3">
    <name type="scientific">candidate division WWE3 bacterium</name>
    <dbReference type="NCBI Taxonomy" id="2053526"/>
    <lineage>
        <taxon>Bacteria</taxon>
        <taxon>Katanobacteria</taxon>
    </lineage>
</organism>
<feature type="non-terminal residue" evidence="2">
    <location>
        <position position="363"/>
    </location>
</feature>
<evidence type="ECO:0000259" key="1">
    <source>
        <dbReference type="SMART" id="SM00642"/>
    </source>
</evidence>
<feature type="domain" description="Glycosyl hydrolase family 13 catalytic" evidence="1">
    <location>
        <begin position="46"/>
        <end position="363"/>
    </location>
</feature>
<dbReference type="PANTHER" id="PTHR10357:SF219">
    <property type="entry name" value="MALTOSE ALPHA-D-GLUCOSYLTRANSFERASE"/>
    <property type="match status" value="1"/>
</dbReference>
<evidence type="ECO:0000313" key="2">
    <source>
        <dbReference type="EMBL" id="MCA9390629.1"/>
    </source>
</evidence>
<dbReference type="InterPro" id="IPR006047">
    <property type="entry name" value="GH13_cat_dom"/>
</dbReference>
<dbReference type="InterPro" id="IPR045857">
    <property type="entry name" value="O16G_dom_2"/>
</dbReference>
<name>A0A955LHL1_UNCKA</name>
<dbReference type="EMBL" id="JAGQKX010000157">
    <property type="protein sequence ID" value="MCA9390629.1"/>
    <property type="molecule type" value="Genomic_DNA"/>
</dbReference>
<dbReference type="SUPFAM" id="SSF51445">
    <property type="entry name" value="(Trans)glycosidases"/>
    <property type="match status" value="1"/>
</dbReference>
<accession>A0A955LHL1</accession>
<dbReference type="GO" id="GO:0005975">
    <property type="term" value="P:carbohydrate metabolic process"/>
    <property type="evidence" value="ECO:0007669"/>
    <property type="project" value="InterPro"/>
</dbReference>
<dbReference type="Proteomes" id="UP000701698">
    <property type="component" value="Unassembled WGS sequence"/>
</dbReference>
<proteinExistence type="predicted"/>
<sequence>MRNLESLLLKLYTPHEVGTLIESIPETTLQSSSFEPDWYKHLQLYVTYPFSFCDAQGCGLAQLEEKIPEIKNLGVNAIHVLPPFKSPLVDNGFDISDFLTIRDEIGGNDAFTSFLNTAKENNLHVFLDLVLNHVSDQHEWFQKAITGDPKYREYFVYSQDKPAFVSLIENEDGKYARYLINGAEKDIYIVFPDQVGEIPHWTQQKDGYWYYHTFYPQQIDLNWENPNVFMEFSKIILHWSRLGISFRLDAIPYIGKRWEEGMTDSNERTHVIIQALRTLIEQPGNTSTFLVETNRDYDELKPYFGNQQTREADLAYNFQLTEAIWTALILDDSNFIWETLDQMKHYTDWAQWVTFLRNHDELT</sequence>
<dbReference type="Pfam" id="PF00128">
    <property type="entry name" value="Alpha-amylase"/>
    <property type="match status" value="1"/>
</dbReference>
<protein>
    <recommendedName>
        <fullName evidence="1">Glycosyl hydrolase family 13 catalytic domain-containing protein</fullName>
    </recommendedName>
</protein>
<dbReference type="PANTHER" id="PTHR10357">
    <property type="entry name" value="ALPHA-AMYLASE FAMILY MEMBER"/>
    <property type="match status" value="1"/>
</dbReference>
<dbReference type="InterPro" id="IPR017853">
    <property type="entry name" value="GH"/>
</dbReference>
<dbReference type="Gene3D" id="3.20.20.80">
    <property type="entry name" value="Glycosidases"/>
    <property type="match status" value="2"/>
</dbReference>
<comment type="caution">
    <text evidence="2">The sequence shown here is derived from an EMBL/GenBank/DDBJ whole genome shotgun (WGS) entry which is preliminary data.</text>
</comment>
<dbReference type="Gene3D" id="3.90.400.10">
    <property type="entry name" value="Oligo-1,6-glucosidase, Domain 2"/>
    <property type="match status" value="1"/>
</dbReference>